<evidence type="ECO:0000313" key="7">
    <source>
        <dbReference type="EMBL" id="CAF4384360.1"/>
    </source>
</evidence>
<keyword evidence="5" id="KW-0966">Cell projection</keyword>
<evidence type="ECO:0000256" key="5">
    <source>
        <dbReference type="ARBA" id="ARBA00023273"/>
    </source>
</evidence>
<evidence type="ECO:0000256" key="3">
    <source>
        <dbReference type="ARBA" id="ARBA00022737"/>
    </source>
</evidence>
<evidence type="ECO:0000256" key="4">
    <source>
        <dbReference type="ARBA" id="ARBA00023069"/>
    </source>
</evidence>
<dbReference type="InterPro" id="IPR056168">
    <property type="entry name" value="TPR_IF140/IFT172/WDR19"/>
</dbReference>
<dbReference type="GO" id="GO:0030991">
    <property type="term" value="C:intraciliary transport particle A"/>
    <property type="evidence" value="ECO:0007669"/>
    <property type="project" value="TreeGrafter"/>
</dbReference>
<feature type="domain" description="IF140/IFT172/WDR19 TPR" evidence="6">
    <location>
        <begin position="28"/>
        <end position="130"/>
    </location>
</feature>
<comment type="subcellular location">
    <subcellularLocation>
        <location evidence="1">Cell projection</location>
        <location evidence="1">Cilium</location>
    </subcellularLocation>
</comment>
<accession>A0A820N880</accession>
<dbReference type="Pfam" id="PF24762">
    <property type="entry name" value="TPR_IF140-IFT172"/>
    <property type="match status" value="1"/>
</dbReference>
<reference evidence="7" key="1">
    <citation type="submission" date="2021-02" db="EMBL/GenBank/DDBJ databases">
        <authorList>
            <person name="Nowell W R."/>
        </authorList>
    </citation>
    <scope>NUCLEOTIDE SEQUENCE</scope>
</reference>
<comment type="caution">
    <text evidence="7">The sequence shown here is derived from an EMBL/GenBank/DDBJ whole genome shotgun (WGS) entry which is preliminary data.</text>
</comment>
<name>A0A820N880_9BILA</name>
<keyword evidence="2" id="KW-0853">WD repeat</keyword>
<dbReference type="GO" id="GO:0035721">
    <property type="term" value="P:intraciliary retrograde transport"/>
    <property type="evidence" value="ECO:0007669"/>
    <property type="project" value="TreeGrafter"/>
</dbReference>
<gene>
    <name evidence="7" type="ORF">KXQ929_LOCUS50094</name>
</gene>
<organism evidence="7 8">
    <name type="scientific">Adineta steineri</name>
    <dbReference type="NCBI Taxonomy" id="433720"/>
    <lineage>
        <taxon>Eukaryota</taxon>
        <taxon>Metazoa</taxon>
        <taxon>Spiralia</taxon>
        <taxon>Gnathifera</taxon>
        <taxon>Rotifera</taxon>
        <taxon>Eurotatoria</taxon>
        <taxon>Bdelloidea</taxon>
        <taxon>Adinetida</taxon>
        <taxon>Adinetidae</taxon>
        <taxon>Adineta</taxon>
    </lineage>
</organism>
<dbReference type="EMBL" id="CAJOBB010022390">
    <property type="protein sequence ID" value="CAF4384360.1"/>
    <property type="molecule type" value="Genomic_DNA"/>
</dbReference>
<feature type="non-terminal residue" evidence="7">
    <location>
        <position position="1"/>
    </location>
</feature>
<evidence type="ECO:0000313" key="8">
    <source>
        <dbReference type="Proteomes" id="UP000663868"/>
    </source>
</evidence>
<dbReference type="AlphaFoldDB" id="A0A820N880"/>
<dbReference type="Gene3D" id="1.25.40.470">
    <property type="match status" value="1"/>
</dbReference>
<evidence type="ECO:0000256" key="1">
    <source>
        <dbReference type="ARBA" id="ARBA00004138"/>
    </source>
</evidence>
<dbReference type="GO" id="GO:0036064">
    <property type="term" value="C:ciliary basal body"/>
    <property type="evidence" value="ECO:0007669"/>
    <property type="project" value="TreeGrafter"/>
</dbReference>
<keyword evidence="4" id="KW-0969">Cilium</keyword>
<evidence type="ECO:0000256" key="2">
    <source>
        <dbReference type="ARBA" id="ARBA00022574"/>
    </source>
</evidence>
<proteinExistence type="predicted"/>
<evidence type="ECO:0000259" key="6">
    <source>
        <dbReference type="Pfam" id="PF24762"/>
    </source>
</evidence>
<dbReference type="PANTHER" id="PTHR15722">
    <property type="entry name" value="IFT140/172-RELATED"/>
    <property type="match status" value="1"/>
</dbReference>
<sequence>MGDFVGVNGLEKNIVEAIMNFSYHLTLGDLDAAFKAIKIIKKESVWENLARMCVLNRRADVAKICLGKMGLFRGARALRAIDQDNADMKVAILAIHLNMKEEAEKILLQSKQYDLLNQLYQSTNEWGKAM</sequence>
<dbReference type="PANTHER" id="PTHR15722:SF7">
    <property type="entry name" value="INTRAFLAGELLAR TRANSPORT PROTEIN 140 HOMOLOG"/>
    <property type="match status" value="1"/>
</dbReference>
<keyword evidence="3" id="KW-0677">Repeat</keyword>
<dbReference type="GO" id="GO:0005930">
    <property type="term" value="C:axoneme"/>
    <property type="evidence" value="ECO:0007669"/>
    <property type="project" value="TreeGrafter"/>
</dbReference>
<dbReference type="Proteomes" id="UP000663868">
    <property type="component" value="Unassembled WGS sequence"/>
</dbReference>
<protein>
    <recommendedName>
        <fullName evidence="6">IF140/IFT172/WDR19 TPR domain-containing protein</fullName>
    </recommendedName>
</protein>